<accession>A0A058ZDF7</accession>
<feature type="repeat" description="WD" evidence="1">
    <location>
        <begin position="114"/>
        <end position="139"/>
    </location>
</feature>
<organism evidence="2">
    <name type="scientific">Fonticula alba</name>
    <name type="common">Slime mold</name>
    <dbReference type="NCBI Taxonomy" id="691883"/>
    <lineage>
        <taxon>Eukaryota</taxon>
        <taxon>Rotosphaerida</taxon>
        <taxon>Fonticulaceae</taxon>
        <taxon>Fonticula</taxon>
    </lineage>
</organism>
<sequence length="491" mass="51003">MTTPASEWAAHIPDEERYFMSDRALAASDRKREISARNEGHPVRLAAKPLALALAAGPAGALFLGLADCTIVRLDLTTMRLDDPASALVGHTGPVTGLAHFVLRAPDGTAARAGPLLASASWDRTVRLWDPATGECLAQLGTALQSIAAPAAAAAAPRPGLVLPGGHTEFVKAVCVTDLPAGALGALLPAGASPTVIWSSGTDGALRAWALVPGPEGRIQAAREVLQVRFGRGSLEGLAFDAANGILSVGTSLGQVHRFSLAPNEGGSFVGVVADADGVARVADGPAHATASAQRFETNVTHLAMLSLADGTSVECAVSAQKLACLAPLDPQDPNPPVILDHTILARSSHSLRCIAAGHGSATGGHGALLAAVGSECGRIFLWDRQDPKRPVLQIQAHGDAVSGLVFPFPGPEGAPLTSELISIGLDATVRFWRPEGSLPLPRGRESLVDRAAKLYADPEADKAQAMKQKYDELFDELFATSDEEEQEQDQ</sequence>
<keyword evidence="3" id="KW-1185">Reference proteome</keyword>
<dbReference type="InterPro" id="IPR015943">
    <property type="entry name" value="WD40/YVTN_repeat-like_dom_sf"/>
</dbReference>
<dbReference type="AlphaFoldDB" id="A0A058ZDF7"/>
<protein>
    <submittedName>
        <fullName evidence="2">Uncharacterized protein</fullName>
    </submittedName>
</protein>
<dbReference type="PROSITE" id="PS50082">
    <property type="entry name" value="WD_REPEATS_2"/>
    <property type="match status" value="1"/>
</dbReference>
<evidence type="ECO:0000313" key="3">
    <source>
        <dbReference type="Proteomes" id="UP000030693"/>
    </source>
</evidence>
<dbReference type="InterPro" id="IPR001680">
    <property type="entry name" value="WD40_rpt"/>
</dbReference>
<dbReference type="SUPFAM" id="SSF50998">
    <property type="entry name" value="Quinoprotein alcohol dehydrogenase-like"/>
    <property type="match status" value="1"/>
</dbReference>
<dbReference type="GeneID" id="20524740"/>
<proteinExistence type="predicted"/>
<dbReference type="SMART" id="SM00320">
    <property type="entry name" value="WD40"/>
    <property type="match status" value="4"/>
</dbReference>
<dbReference type="PANTHER" id="PTHR19855">
    <property type="entry name" value="WD40 REPEAT PROTEIN 12, 37"/>
    <property type="match status" value="1"/>
</dbReference>
<dbReference type="Pfam" id="PF00400">
    <property type="entry name" value="WD40"/>
    <property type="match status" value="1"/>
</dbReference>
<dbReference type="Gene3D" id="2.130.10.10">
    <property type="entry name" value="YVTN repeat-like/Quinoprotein amine dehydrogenase"/>
    <property type="match status" value="2"/>
</dbReference>
<dbReference type="Proteomes" id="UP000030693">
    <property type="component" value="Unassembled WGS sequence"/>
</dbReference>
<dbReference type="OrthoDB" id="10248252at2759"/>
<dbReference type="RefSeq" id="XP_009492130.1">
    <property type="nucleotide sequence ID" value="XM_009493855.1"/>
</dbReference>
<keyword evidence="1" id="KW-0853">WD repeat</keyword>
<gene>
    <name evidence="2" type="ORF">H696_00015</name>
</gene>
<name>A0A058ZDF7_FONAL</name>
<reference evidence="2" key="1">
    <citation type="submission" date="2013-04" db="EMBL/GenBank/DDBJ databases">
        <title>The Genome Sequence of Fonticula alba ATCC 38817.</title>
        <authorList>
            <consortium name="The Broad Institute Genomics Platform"/>
            <person name="Russ C."/>
            <person name="Cuomo C."/>
            <person name="Burger G."/>
            <person name="Gray M.W."/>
            <person name="Holland P.W.H."/>
            <person name="King N."/>
            <person name="Lang F.B.F."/>
            <person name="Roger A.J."/>
            <person name="Ruiz-Trillo I."/>
            <person name="Brown M."/>
            <person name="Walker B."/>
            <person name="Young S."/>
            <person name="Zeng Q."/>
            <person name="Gargeya S."/>
            <person name="Fitzgerald M."/>
            <person name="Haas B."/>
            <person name="Abouelleil A."/>
            <person name="Allen A.W."/>
            <person name="Alvarado L."/>
            <person name="Arachchi H.M."/>
            <person name="Berlin A.M."/>
            <person name="Chapman S.B."/>
            <person name="Gainer-Dewar J."/>
            <person name="Goldberg J."/>
            <person name="Griggs A."/>
            <person name="Gujja S."/>
            <person name="Hansen M."/>
            <person name="Howarth C."/>
            <person name="Imamovic A."/>
            <person name="Ireland A."/>
            <person name="Larimer J."/>
            <person name="McCowan C."/>
            <person name="Murphy C."/>
            <person name="Pearson M."/>
            <person name="Poon T.W."/>
            <person name="Priest M."/>
            <person name="Roberts A."/>
            <person name="Saif S."/>
            <person name="Shea T."/>
            <person name="Sisk P."/>
            <person name="Sykes S."/>
            <person name="Wortman J."/>
            <person name="Nusbaum C."/>
            <person name="Birren B."/>
        </authorList>
    </citation>
    <scope>NUCLEOTIDE SEQUENCE [LARGE SCALE GENOMIC DNA]</scope>
    <source>
        <strain evidence="2">ATCC 38817</strain>
    </source>
</reference>
<dbReference type="STRING" id="691883.A0A058ZDF7"/>
<dbReference type="InterPro" id="IPR011047">
    <property type="entry name" value="Quinoprotein_ADH-like_sf"/>
</dbReference>
<evidence type="ECO:0000256" key="1">
    <source>
        <dbReference type="PROSITE-ProRule" id="PRU00221"/>
    </source>
</evidence>
<dbReference type="PANTHER" id="PTHR19855:SF11">
    <property type="entry name" value="RIBOSOME BIOGENESIS PROTEIN WDR12"/>
    <property type="match status" value="1"/>
</dbReference>
<evidence type="ECO:0000313" key="2">
    <source>
        <dbReference type="EMBL" id="KCV72429.1"/>
    </source>
</evidence>
<dbReference type="EMBL" id="KB932201">
    <property type="protein sequence ID" value="KCV72429.1"/>
    <property type="molecule type" value="Genomic_DNA"/>
</dbReference>